<evidence type="ECO:0000313" key="3">
    <source>
        <dbReference type="RefSeq" id="XP_022289999.1"/>
    </source>
</evidence>
<evidence type="ECO:0000313" key="2">
    <source>
        <dbReference type="Proteomes" id="UP000694844"/>
    </source>
</evidence>
<gene>
    <name evidence="3" type="primary">LOC111101709</name>
</gene>
<dbReference type="RefSeq" id="XP_022289999.1">
    <property type="nucleotide sequence ID" value="XM_022434291.1"/>
</dbReference>
<name>A0A8B8AIZ6_CRAVI</name>
<keyword evidence="1" id="KW-0472">Membrane</keyword>
<dbReference type="OrthoDB" id="6212901at2759"/>
<feature type="transmembrane region" description="Helical" evidence="1">
    <location>
        <begin position="116"/>
        <end position="136"/>
    </location>
</feature>
<sequence>MDKCSSGYFGDFCNRTCPSGRYGPLCGAWCTPMCSVEQCHHVYGCPENHATTVKAMISDKRRKDLIFITDEPLTERGTKRNRFQISTNDFLATLKGNIPFIPVKPESKNEFQATHMLVGIGALICLFLFIIVIQLCRKSSSSKRRNISRKSSDDTTLNSGSLNQGNIRGYNMISEQLKEHSYQPFDVQYAEINESLELHIPNDSAVQNGDKISVVLYENPPVTEKFDDRKDNISVENTCMQEETIMNSDASKTYLHPVFIPGESNSPWKEKDKMYINVEQVS</sequence>
<proteinExistence type="predicted"/>
<keyword evidence="1" id="KW-0812">Transmembrane</keyword>
<evidence type="ECO:0000256" key="1">
    <source>
        <dbReference type="SAM" id="Phobius"/>
    </source>
</evidence>
<keyword evidence="1" id="KW-1133">Transmembrane helix</keyword>
<dbReference type="KEGG" id="cvn:111101709"/>
<reference evidence="3" key="1">
    <citation type="submission" date="2025-08" db="UniProtKB">
        <authorList>
            <consortium name="RefSeq"/>
        </authorList>
    </citation>
    <scope>IDENTIFICATION</scope>
    <source>
        <tissue evidence="3">Whole sample</tissue>
    </source>
</reference>
<protein>
    <submittedName>
        <fullName evidence="3">Uncharacterized protein LOC111101709</fullName>
    </submittedName>
</protein>
<dbReference type="AlphaFoldDB" id="A0A8B8AIZ6"/>
<organism evidence="2 3">
    <name type="scientific">Crassostrea virginica</name>
    <name type="common">Eastern oyster</name>
    <dbReference type="NCBI Taxonomy" id="6565"/>
    <lineage>
        <taxon>Eukaryota</taxon>
        <taxon>Metazoa</taxon>
        <taxon>Spiralia</taxon>
        <taxon>Lophotrochozoa</taxon>
        <taxon>Mollusca</taxon>
        <taxon>Bivalvia</taxon>
        <taxon>Autobranchia</taxon>
        <taxon>Pteriomorphia</taxon>
        <taxon>Ostreida</taxon>
        <taxon>Ostreoidea</taxon>
        <taxon>Ostreidae</taxon>
        <taxon>Crassostrea</taxon>
    </lineage>
</organism>
<keyword evidence="2" id="KW-1185">Reference proteome</keyword>
<dbReference type="Proteomes" id="UP000694844">
    <property type="component" value="Chromosome 6"/>
</dbReference>
<dbReference type="GeneID" id="111101709"/>
<accession>A0A8B8AIZ6</accession>